<reference evidence="4" key="1">
    <citation type="submission" date="2016-10" db="EMBL/GenBank/DDBJ databases">
        <authorList>
            <person name="Varghese N."/>
            <person name="Submissions S."/>
        </authorList>
    </citation>
    <scope>NUCLEOTIDE SEQUENCE [LARGE SCALE GENOMIC DNA]</scope>
    <source>
        <strain evidence="4">P18</strain>
    </source>
</reference>
<dbReference type="InterPro" id="IPR005094">
    <property type="entry name" value="Endonuclease_MobA/VirD2"/>
</dbReference>
<sequence>MAATRLIALHHVKTKTVAECLKRSIDYVRDSRKTEDEKYVSTYGCDPNTILGEFLLSRRDYEDNIRRPHKNDVVAYQIRQAFKPGEITPEKANEIGYELAMRFTKGKHAFIVTTHTDRHHIHNHVVFNSVSIDGKSRFRNFYFSGLALGRISDTLCIENNLSVIQSRYEEKLKAKNNKPKWKDRSPDSLKFLVDVEKKMREGKGRGYENWAREFNLKQRAKVLLFLEEHGISSFEELVKITDEMQPKLDDLNARIKKRQEQMASNKEMQKAIMVYAKTKETYTGYKNSKYSSDYYKEHEDAIKEHEWARGIYRMYADGEPPKMKDLRDQYGELLAENKTDFAEYVKLKKDTRDYLVARKNLELLITDRETEEREKAKSKTSRDSRSETSL</sequence>
<dbReference type="Proteomes" id="UP000182624">
    <property type="component" value="Unassembled WGS sequence"/>
</dbReference>
<dbReference type="RefSeq" id="WP_074890380.1">
    <property type="nucleotide sequence ID" value="NZ_FOXO01000025.1"/>
</dbReference>
<feature type="domain" description="MobA/VirD2-like nuclease" evidence="2">
    <location>
        <begin position="27"/>
        <end position="161"/>
    </location>
</feature>
<dbReference type="OrthoDB" id="9763513at2"/>
<evidence type="ECO:0000259" key="2">
    <source>
        <dbReference type="Pfam" id="PF03432"/>
    </source>
</evidence>
<keyword evidence="4" id="KW-1185">Reference proteome</keyword>
<protein>
    <submittedName>
        <fullName evidence="3">Relaxase/Mobilisation nuclease domain-containing protein</fullName>
    </submittedName>
</protein>
<dbReference type="Pfam" id="PF03432">
    <property type="entry name" value="Relaxase"/>
    <property type="match status" value="1"/>
</dbReference>
<proteinExistence type="predicted"/>
<accession>A0A1I5WT15</accession>
<evidence type="ECO:0000256" key="1">
    <source>
        <dbReference type="SAM" id="MobiDB-lite"/>
    </source>
</evidence>
<name>A0A1I5WT15_9FIRM</name>
<dbReference type="EMBL" id="FOXO01000025">
    <property type="protein sequence ID" value="SFQ22879.1"/>
    <property type="molecule type" value="Genomic_DNA"/>
</dbReference>
<dbReference type="AlphaFoldDB" id="A0A1I5WT15"/>
<evidence type="ECO:0000313" key="4">
    <source>
        <dbReference type="Proteomes" id="UP000182624"/>
    </source>
</evidence>
<evidence type="ECO:0000313" key="3">
    <source>
        <dbReference type="EMBL" id="SFQ22879.1"/>
    </source>
</evidence>
<gene>
    <name evidence="3" type="ORF">SAMN04487928_12512</name>
</gene>
<feature type="region of interest" description="Disordered" evidence="1">
    <location>
        <begin position="366"/>
        <end position="390"/>
    </location>
</feature>
<organism evidence="3 4">
    <name type="scientific">Butyrivibrio proteoclasticus</name>
    <dbReference type="NCBI Taxonomy" id="43305"/>
    <lineage>
        <taxon>Bacteria</taxon>
        <taxon>Bacillati</taxon>
        <taxon>Bacillota</taxon>
        <taxon>Clostridia</taxon>
        <taxon>Lachnospirales</taxon>
        <taxon>Lachnospiraceae</taxon>
        <taxon>Butyrivibrio</taxon>
    </lineage>
</organism>